<comment type="function">
    <text evidence="1">Involved in the proteasome-dependent degradation of fructose-1,6-bisphosphatase.</text>
</comment>
<feature type="compositionally biased region" description="Polar residues" evidence="2">
    <location>
        <begin position="1"/>
        <end position="12"/>
    </location>
</feature>
<dbReference type="CDD" id="cd12909">
    <property type="entry name" value="SPRY_RanBP9_10"/>
    <property type="match status" value="1"/>
</dbReference>
<evidence type="ECO:0000313" key="5">
    <source>
        <dbReference type="EMBL" id="ROT35323.1"/>
    </source>
</evidence>
<dbReference type="GeneID" id="39583647"/>
<feature type="region of interest" description="Disordered" evidence="2">
    <location>
        <begin position="1"/>
        <end position="54"/>
    </location>
</feature>
<dbReference type="InterPro" id="IPR013320">
    <property type="entry name" value="ConA-like_dom_sf"/>
</dbReference>
<evidence type="ECO:0000259" key="4">
    <source>
        <dbReference type="PROSITE" id="PS50897"/>
    </source>
</evidence>
<feature type="compositionally biased region" description="Low complexity" evidence="2">
    <location>
        <begin position="13"/>
        <end position="26"/>
    </location>
</feature>
<sequence>MTSPYQSGSQGFPGSAPSASNSGSASQRRFPYASVASGAAPGSTPPYLTHPGRTSVISQLLNRPEDTDIYSPSTPFQNASRNHNPRTGSEEDEKGTSSFLAVNPSWARDLQLASFSKAFDVFTNRAVLDGDMLDTTTTGFFIPSYLQGSTFMERLIDAYKAKMRTKRETRGAQGRSGGGRGGGGNLSKNASSASLHNMAVAHRGLSYDVVEKPPPSDQDEFVSPLPSKLNKDDKYGALELSPDGMEVKLLGTKGQPERDREAFAIRADNYMPPQCGLYYFEVTILAGKRDDTLIGIGFSGKSVALSRPPGWEPDSYGYHGDDGNCHAAHNGGRTYGPSFTAQDVIGCGVNFRTGCGFFTKNGVLLGTAFKDIKGKYYPTISLKKVGEHVRVNFGQEPFVYDIDSTMATEKETILTQIEDADVSSLTSPAMNETNFIQALVLQFLQHDGYVETARAFAEEIHEEKKALNPDPNAPIEDIPVRDDEHASKRQRACLPTYGSIEPTFEASFADCLAEIRKAVLEGDIDRALKQTNAFYPGVLKDNEQVYFRLRCRKFVEMVRTAAEIRSAMETKKYNGIGKHNGHVDHGLGGQEMDVDMNGTENGGFDRMETEASVADTRRALEDLELATLQYGQALRAEFATDPRREVAKALGDIYALLAYENPLQERELAHLLDKKGRAAVAEELNSAILLSLGQSSRAAIEELYAQTSLLLEDLREGGGAGSFISVREVTDAIPPTQNL</sequence>
<dbReference type="InterPro" id="IPR013144">
    <property type="entry name" value="CRA_dom"/>
</dbReference>
<dbReference type="RefSeq" id="XP_028463129.1">
    <property type="nucleotide sequence ID" value="XM_028615170.1"/>
</dbReference>
<accession>A0A3N2PLC1</accession>
<dbReference type="InterPro" id="IPR003877">
    <property type="entry name" value="SPRY_dom"/>
</dbReference>
<feature type="region of interest" description="Disordered" evidence="2">
    <location>
        <begin position="66"/>
        <end position="97"/>
    </location>
</feature>
<dbReference type="Pfam" id="PF00622">
    <property type="entry name" value="SPRY"/>
    <property type="match status" value="1"/>
</dbReference>
<dbReference type="PROSITE" id="PS50896">
    <property type="entry name" value="LISH"/>
    <property type="match status" value="1"/>
</dbReference>
<dbReference type="SMART" id="SM00667">
    <property type="entry name" value="LisH"/>
    <property type="match status" value="1"/>
</dbReference>
<dbReference type="InterPro" id="IPR043136">
    <property type="entry name" value="B30.2/SPRY_sf"/>
</dbReference>
<dbReference type="InterPro" id="IPR035782">
    <property type="entry name" value="SPRY_RanBP9/10"/>
</dbReference>
<dbReference type="InterPro" id="IPR050618">
    <property type="entry name" value="Ubq-SigPath_Reg"/>
</dbReference>
<feature type="compositionally biased region" description="Polar residues" evidence="2">
    <location>
        <begin position="70"/>
        <end position="87"/>
    </location>
</feature>
<gene>
    <name evidence="5" type="ORF">SODALDRAFT_381499</name>
</gene>
<organism evidence="5 6">
    <name type="scientific">Sodiomyces alkalinus (strain CBS 110278 / VKM F-3762 / F11)</name>
    <name type="common">Alkaliphilic filamentous fungus</name>
    <dbReference type="NCBI Taxonomy" id="1314773"/>
    <lineage>
        <taxon>Eukaryota</taxon>
        <taxon>Fungi</taxon>
        <taxon>Dikarya</taxon>
        <taxon>Ascomycota</taxon>
        <taxon>Pezizomycotina</taxon>
        <taxon>Sordariomycetes</taxon>
        <taxon>Hypocreomycetidae</taxon>
        <taxon>Glomerellales</taxon>
        <taxon>Plectosphaerellaceae</taxon>
        <taxon>Sodiomyces</taxon>
    </lineage>
</organism>
<protein>
    <submittedName>
        <fullName evidence="5">SPRY domain-containing protein</fullName>
    </submittedName>
</protein>
<evidence type="ECO:0000259" key="3">
    <source>
        <dbReference type="PROSITE" id="PS50188"/>
    </source>
</evidence>
<dbReference type="SMART" id="SM00449">
    <property type="entry name" value="SPRY"/>
    <property type="match status" value="1"/>
</dbReference>
<feature type="compositionally biased region" description="Gly residues" evidence="2">
    <location>
        <begin position="174"/>
        <end position="185"/>
    </location>
</feature>
<evidence type="ECO:0000256" key="1">
    <source>
        <dbReference type="ARBA" id="ARBA00002343"/>
    </source>
</evidence>
<proteinExistence type="predicted"/>
<dbReference type="AlphaFoldDB" id="A0A3N2PLC1"/>
<dbReference type="SUPFAM" id="SSF49899">
    <property type="entry name" value="Concanavalin A-like lectins/glucanases"/>
    <property type="match status" value="1"/>
</dbReference>
<dbReference type="STRING" id="1314773.A0A3N2PLC1"/>
<reference evidence="5 6" key="1">
    <citation type="journal article" date="2018" name="Mol. Ecol.">
        <title>The obligate alkalophilic soda-lake fungus Sodiomyces alkalinus has shifted to a protein diet.</title>
        <authorList>
            <person name="Grum-Grzhimaylo A.A."/>
            <person name="Falkoski D.L."/>
            <person name="van den Heuvel J."/>
            <person name="Valero-Jimenez C.A."/>
            <person name="Min B."/>
            <person name="Choi I.G."/>
            <person name="Lipzen A."/>
            <person name="Daum C.G."/>
            <person name="Aanen D.K."/>
            <person name="Tsang A."/>
            <person name="Henrissat B."/>
            <person name="Bilanenko E.N."/>
            <person name="de Vries R.P."/>
            <person name="van Kan J.A.L."/>
            <person name="Grigoriev I.V."/>
            <person name="Debets A.J.M."/>
        </authorList>
    </citation>
    <scope>NUCLEOTIDE SEQUENCE [LARGE SCALE GENOMIC DNA]</scope>
    <source>
        <strain evidence="5 6">F11</strain>
    </source>
</reference>
<dbReference type="InterPro" id="IPR001870">
    <property type="entry name" value="B30.2/SPRY"/>
</dbReference>
<dbReference type="EMBL" id="ML119061">
    <property type="protein sequence ID" value="ROT35323.1"/>
    <property type="molecule type" value="Genomic_DNA"/>
</dbReference>
<dbReference type="PANTHER" id="PTHR12864">
    <property type="entry name" value="RAN BINDING PROTEIN 9-RELATED"/>
    <property type="match status" value="1"/>
</dbReference>
<evidence type="ECO:0000256" key="2">
    <source>
        <dbReference type="SAM" id="MobiDB-lite"/>
    </source>
</evidence>
<dbReference type="InterPro" id="IPR006595">
    <property type="entry name" value="CTLH_C"/>
</dbReference>
<dbReference type="Proteomes" id="UP000272025">
    <property type="component" value="Unassembled WGS sequence"/>
</dbReference>
<feature type="region of interest" description="Disordered" evidence="2">
    <location>
        <begin position="164"/>
        <end position="190"/>
    </location>
</feature>
<dbReference type="SMART" id="SM00757">
    <property type="entry name" value="CRA"/>
    <property type="match status" value="1"/>
</dbReference>
<dbReference type="SMART" id="SM00668">
    <property type="entry name" value="CTLH"/>
    <property type="match status" value="1"/>
</dbReference>
<keyword evidence="6" id="KW-1185">Reference proteome</keyword>
<feature type="region of interest" description="Disordered" evidence="2">
    <location>
        <begin position="208"/>
        <end position="228"/>
    </location>
</feature>
<dbReference type="InterPro" id="IPR006594">
    <property type="entry name" value="LisH"/>
</dbReference>
<dbReference type="InterPro" id="IPR024964">
    <property type="entry name" value="CTLH/CRA"/>
</dbReference>
<dbReference type="Gene3D" id="2.60.120.920">
    <property type="match status" value="1"/>
</dbReference>
<feature type="domain" description="CTLH" evidence="4">
    <location>
        <begin position="514"/>
        <end position="565"/>
    </location>
</feature>
<feature type="domain" description="B30.2/SPRY" evidence="3">
    <location>
        <begin position="207"/>
        <end position="398"/>
    </location>
</feature>
<dbReference type="PROSITE" id="PS50897">
    <property type="entry name" value="CTLH"/>
    <property type="match status" value="1"/>
</dbReference>
<evidence type="ECO:0000313" key="6">
    <source>
        <dbReference type="Proteomes" id="UP000272025"/>
    </source>
</evidence>
<dbReference type="Pfam" id="PF10607">
    <property type="entry name" value="CTLH"/>
    <property type="match status" value="1"/>
</dbReference>
<name>A0A3N2PLC1_SODAK</name>
<dbReference type="Pfam" id="PF08513">
    <property type="entry name" value="LisH"/>
    <property type="match status" value="1"/>
</dbReference>
<dbReference type="OrthoDB" id="25503at2759"/>
<dbReference type="PROSITE" id="PS50188">
    <property type="entry name" value="B302_SPRY"/>
    <property type="match status" value="1"/>
</dbReference>